<evidence type="ECO:0000313" key="2">
    <source>
        <dbReference type="Proteomes" id="UP000672011"/>
    </source>
</evidence>
<dbReference type="SUPFAM" id="SSF56935">
    <property type="entry name" value="Porins"/>
    <property type="match status" value="1"/>
</dbReference>
<dbReference type="SUPFAM" id="SSF49464">
    <property type="entry name" value="Carboxypeptidase regulatory domain-like"/>
    <property type="match status" value="1"/>
</dbReference>
<gene>
    <name evidence="1" type="ORF">J9309_07480</name>
</gene>
<dbReference type="Proteomes" id="UP000672011">
    <property type="component" value="Chromosome"/>
</dbReference>
<dbReference type="RefSeq" id="WP_230475270.1">
    <property type="nucleotide sequence ID" value="NZ_CP072842.1"/>
</dbReference>
<organism evidence="1 2">
    <name type="scientific">Faecalibacter bovis</name>
    <dbReference type="NCBI Taxonomy" id="2898187"/>
    <lineage>
        <taxon>Bacteria</taxon>
        <taxon>Pseudomonadati</taxon>
        <taxon>Bacteroidota</taxon>
        <taxon>Flavobacteriia</taxon>
        <taxon>Flavobacteriales</taxon>
        <taxon>Weeksellaceae</taxon>
        <taxon>Faecalibacter</taxon>
    </lineage>
</organism>
<dbReference type="InterPro" id="IPR008969">
    <property type="entry name" value="CarboxyPept-like_regulatory"/>
</dbReference>
<reference evidence="1 2" key="1">
    <citation type="journal article" date="2021" name="Int. J. Syst. Evol. Microbiol.">
        <title>Faecalibacter bovis sp. nov., isolated from cow faeces.</title>
        <authorList>
            <person name="Li F."/>
            <person name="Zhao W."/>
            <person name="Hong Q."/>
            <person name="Shao Q."/>
            <person name="Song J."/>
            <person name="Yang S."/>
        </authorList>
    </citation>
    <scope>NUCLEOTIDE SEQUENCE [LARGE SCALE GENOMIC DNA]</scope>
    <source>
        <strain evidence="1 2">ZY171143</strain>
    </source>
</reference>
<proteinExistence type="predicted"/>
<keyword evidence="1" id="KW-0675">Receptor</keyword>
<protein>
    <submittedName>
        <fullName evidence="1">TonB-dependent receptor</fullName>
    </submittedName>
</protein>
<accession>A0ABX7X9V5</accession>
<keyword evidence="2" id="KW-1185">Reference proteome</keyword>
<name>A0ABX7X9V5_9FLAO</name>
<sequence length="883" mass="102228">MNKSFFIFIFFLLSSIVYSQITGIAKDDKGVLLPNVNIILLDSIQEIEAFAISDKNGEFKIDDFSLGNKTIQIKKASYQTLEEDLIIDRKKIDLGDFVLVKEDAIALKEVIVKADFNPYRKDTAEFDAAKYRTGKEMNVEDLIKNIPGATVDKDGRIKIGKKEVQSVLVEGEDLFNNGYSILTQAMNDQSVAKIQVINNHTKNKLTKDIYDTDALAINLILDDKAKNKWNGSATLASTSYVENRHQVRLNLMNFSKKRKIVSIYNYNTIGFDEMKGVNYLIKNQYTSAYNFDLIGTNKALPNLVNLYQENYQFEDNRTNFNNDKIGVINAINNFKSSKLHILGLYNRIEKNNYIDEIESYNDNTIQFTNTQKSHWNKKIDNYFTKVEWNKEFNSTSNFTIVNRSYYLKEINENNFLFNSNDISLKGNNATTSVETQGIYTNKIDSAKLVTIVAKHLFEKRPYQFVESNPIFGEIFSNPQIAHLNQMIDNKQNYLGLKGTFFHKLSDKENYYLTVGTEYQNVDLNSNFYGLNNDFSTQMHLSDAMNNLSFQQNKVFIHPAYSKEWKAFRLNLGLPIEYYATSLTNDLDDKTNRFTLSPKIDFSYEKRKFGKIGLGYNYRVIPTSFEVYYQEMIYRGNRQFSKSNLTAYQLFGGSQFNLNYSRSRGLNNEINLSLTYQFQDKNVGYNSIFQPNFSINNNIIVEGAEMWMPSVSYKYFWIPIKSKIQINTSYTSLKNSSIVNEKSIRNHFSSYTIGLEVKSGFSGFWNYELGGKFSFNRNENQFNSNEFRNIDAFANVYFNLSKQTTLDVNYEFYNFGGQDQSSTNFLDLKLYHKIPNSKIKLFVLANNLLNNKSINRNMITPTSERFFTQRLLPLHILAGINFNF</sequence>
<evidence type="ECO:0000313" key="1">
    <source>
        <dbReference type="EMBL" id="QTV04657.1"/>
    </source>
</evidence>
<reference evidence="2" key="2">
    <citation type="submission" date="2021-04" db="EMBL/GenBank/DDBJ databases">
        <title>Taxonomy of Flavobacteriaceae bacterium ZY171143.</title>
        <authorList>
            <person name="Li F."/>
        </authorList>
    </citation>
    <scope>NUCLEOTIDE SEQUENCE [LARGE SCALE GENOMIC DNA]</scope>
    <source>
        <strain evidence="2">ZY171143</strain>
    </source>
</reference>
<dbReference type="EMBL" id="CP072842">
    <property type="protein sequence ID" value="QTV04657.1"/>
    <property type="molecule type" value="Genomic_DNA"/>
</dbReference>